<evidence type="ECO:0000313" key="2">
    <source>
        <dbReference type="EMBL" id="RMZ04350.1"/>
    </source>
</evidence>
<protein>
    <submittedName>
        <fullName evidence="2">Uncharacterized protein</fullName>
    </submittedName>
</protein>
<organism evidence="2 3">
    <name type="scientific">Hortaea werneckii</name>
    <name type="common">Black yeast</name>
    <name type="synonym">Cladosporium werneckii</name>
    <dbReference type="NCBI Taxonomy" id="91943"/>
    <lineage>
        <taxon>Eukaryota</taxon>
        <taxon>Fungi</taxon>
        <taxon>Dikarya</taxon>
        <taxon>Ascomycota</taxon>
        <taxon>Pezizomycotina</taxon>
        <taxon>Dothideomycetes</taxon>
        <taxon>Dothideomycetidae</taxon>
        <taxon>Mycosphaerellales</taxon>
        <taxon>Teratosphaeriaceae</taxon>
        <taxon>Hortaea</taxon>
    </lineage>
</organism>
<reference evidence="2 3" key="1">
    <citation type="journal article" date="2018" name="BMC Genomics">
        <title>Genomic evidence for intraspecific hybridization in a clonal and extremely halotolerant yeast.</title>
        <authorList>
            <person name="Gostincar C."/>
            <person name="Stajich J.E."/>
            <person name="Zupancic J."/>
            <person name="Zalar P."/>
            <person name="Gunde-Cimerman N."/>
        </authorList>
    </citation>
    <scope>NUCLEOTIDE SEQUENCE [LARGE SCALE GENOMIC DNA]</scope>
    <source>
        <strain evidence="2 3">EXF-171</strain>
    </source>
</reference>
<feature type="compositionally biased region" description="Polar residues" evidence="1">
    <location>
        <begin position="55"/>
        <end position="72"/>
    </location>
</feature>
<evidence type="ECO:0000256" key="1">
    <source>
        <dbReference type="SAM" id="MobiDB-lite"/>
    </source>
</evidence>
<feature type="non-terminal residue" evidence="2">
    <location>
        <position position="1"/>
    </location>
</feature>
<feature type="region of interest" description="Disordered" evidence="1">
    <location>
        <begin position="1"/>
        <end position="87"/>
    </location>
</feature>
<proteinExistence type="predicted"/>
<sequence length="104" mass="10971">ARSSGLIPRGDDTDTQAAGLVPANGHTSQQRPFPAGSPHSLRDMNASAADETDSESCSGSTTMGRTNKVRQTPQPPNDHAEGNESAALLTLQRTIVRCLRCRGN</sequence>
<dbReference type="Proteomes" id="UP000281468">
    <property type="component" value="Unassembled WGS sequence"/>
</dbReference>
<evidence type="ECO:0000313" key="3">
    <source>
        <dbReference type="Proteomes" id="UP000281468"/>
    </source>
</evidence>
<name>A0A3M7GT74_HORWE</name>
<gene>
    <name evidence="2" type="ORF">D0862_05342</name>
</gene>
<dbReference type="AlphaFoldDB" id="A0A3M7GT74"/>
<accession>A0A3M7GT74</accession>
<comment type="caution">
    <text evidence="2">The sequence shown here is derived from an EMBL/GenBank/DDBJ whole genome shotgun (WGS) entry which is preliminary data.</text>
</comment>
<dbReference type="EMBL" id="QWIQ01000139">
    <property type="protein sequence ID" value="RMZ04350.1"/>
    <property type="molecule type" value="Genomic_DNA"/>
</dbReference>